<accession>A0A5C3MI29</accession>
<name>A0A5C3MI29_9AGAR</name>
<sequence>MPPKPKPNKPPVLPSASRVLVPTGPRHVSSAQVGKNSKQDERREKPTTARALVLRNGKHGARGTGEVMLISKICGREKLDLLAEDLVNKSKKAISVPFRIEQCLKIAESQCDAFIDDIANLREPDLFRHLIEAELEARTTMDPKKSDPSRNPSYVASMVGTRIHNTYMLASAWKIIKDTLHDLQKQGISDKNVKLKLKNDPALRDRYLVLYDIVNVLVNMSQARFSVLATTAPHYASYFKQTEGTDPSEPEIVFDWGNKLRQATLSFLDSIIIELCFPHETYPKAILYQLLHDAVDESPTDAKRFPQALWDAVGDLSVSVELQQILEAALLGPEGEEMKTLPRTMPEEFERWVDAQLFSEKASSEIGNFKDIIFPLEKTKNKAVLDNMWKFINLNYQSTAGQTIDSLWGLDGALDSTPQWSSYYMPSIKDSDDDSDGLPALALVKGKGKAQKKRLTVTNGAADDSYESMPGLQSVSNSSDDESDEDENSDEESEDESDESGYDTEQEEEIREMLREAMDTAHNTAWIDSANAPPGIDPFLQEDHKGNPFLKLLGSLRGRMFSSNPKLRTAPRTDALKTPPRPRPPPAAGKLTPPMTQKAAADEVEDEGDATRAAKKKKKKPKKKKLSVKPDEGMQTLAPAEETVMPPSVAKPAPAPSAAKLDATKKQSPTSPCPAATKPVAPNMSTASLSLPIEPTIAQSARSYLQSENLSSQKTKVKTRADHASIFSNTDKEKEKKGLLSKFGMSRKDKDAPAKHSWFSRLRKKPKDLMHQLLNTAEEKTGGRSEMKWEDFLKLMHEMGFQHDSSTAGSRVRFDPPDKRDKSITFHKPHPDSTIKHVKLKQFARDLKNHYGWTEEDFLKHV</sequence>
<dbReference type="Proteomes" id="UP000308652">
    <property type="component" value="Unassembled WGS sequence"/>
</dbReference>
<feature type="compositionally biased region" description="Acidic residues" evidence="1">
    <location>
        <begin position="479"/>
        <end position="510"/>
    </location>
</feature>
<feature type="region of interest" description="Disordered" evidence="1">
    <location>
        <begin position="453"/>
        <end position="517"/>
    </location>
</feature>
<dbReference type="EMBL" id="ML213590">
    <property type="protein sequence ID" value="TFK44345.1"/>
    <property type="molecule type" value="Genomic_DNA"/>
</dbReference>
<feature type="region of interest" description="Disordered" evidence="1">
    <location>
        <begin position="559"/>
        <end position="686"/>
    </location>
</feature>
<proteinExistence type="predicted"/>
<evidence type="ECO:0000313" key="2">
    <source>
        <dbReference type="EMBL" id="TFK44345.1"/>
    </source>
</evidence>
<feature type="region of interest" description="Disordered" evidence="1">
    <location>
        <begin position="1"/>
        <end position="47"/>
    </location>
</feature>
<dbReference type="InterPro" id="IPR012933">
    <property type="entry name" value="HicA_mRNA_interferase"/>
</dbReference>
<dbReference type="Pfam" id="PF07927">
    <property type="entry name" value="HicA_toxin"/>
    <property type="match status" value="1"/>
</dbReference>
<reference evidence="2 3" key="1">
    <citation type="journal article" date="2019" name="Nat. Ecol. Evol.">
        <title>Megaphylogeny resolves global patterns of mushroom evolution.</title>
        <authorList>
            <person name="Varga T."/>
            <person name="Krizsan K."/>
            <person name="Foldi C."/>
            <person name="Dima B."/>
            <person name="Sanchez-Garcia M."/>
            <person name="Sanchez-Ramirez S."/>
            <person name="Szollosi G.J."/>
            <person name="Szarkandi J.G."/>
            <person name="Papp V."/>
            <person name="Albert L."/>
            <person name="Andreopoulos W."/>
            <person name="Angelini C."/>
            <person name="Antonin V."/>
            <person name="Barry K.W."/>
            <person name="Bougher N.L."/>
            <person name="Buchanan P."/>
            <person name="Buyck B."/>
            <person name="Bense V."/>
            <person name="Catcheside P."/>
            <person name="Chovatia M."/>
            <person name="Cooper J."/>
            <person name="Damon W."/>
            <person name="Desjardin D."/>
            <person name="Finy P."/>
            <person name="Geml J."/>
            <person name="Haridas S."/>
            <person name="Hughes K."/>
            <person name="Justo A."/>
            <person name="Karasinski D."/>
            <person name="Kautmanova I."/>
            <person name="Kiss B."/>
            <person name="Kocsube S."/>
            <person name="Kotiranta H."/>
            <person name="LaButti K.M."/>
            <person name="Lechner B.E."/>
            <person name="Liimatainen K."/>
            <person name="Lipzen A."/>
            <person name="Lukacs Z."/>
            <person name="Mihaltcheva S."/>
            <person name="Morgado L.N."/>
            <person name="Niskanen T."/>
            <person name="Noordeloos M.E."/>
            <person name="Ohm R.A."/>
            <person name="Ortiz-Santana B."/>
            <person name="Ovrebo C."/>
            <person name="Racz N."/>
            <person name="Riley R."/>
            <person name="Savchenko A."/>
            <person name="Shiryaev A."/>
            <person name="Soop K."/>
            <person name="Spirin V."/>
            <person name="Szebenyi C."/>
            <person name="Tomsovsky M."/>
            <person name="Tulloss R.E."/>
            <person name="Uehling J."/>
            <person name="Grigoriev I.V."/>
            <person name="Vagvolgyi C."/>
            <person name="Papp T."/>
            <person name="Martin F.M."/>
            <person name="Miettinen O."/>
            <person name="Hibbett D.S."/>
            <person name="Nagy L.G."/>
        </authorList>
    </citation>
    <scope>NUCLEOTIDE SEQUENCE [LARGE SCALE GENOMIC DNA]</scope>
    <source>
        <strain evidence="2 3">CBS 166.37</strain>
    </source>
</reference>
<dbReference type="PANTHER" id="PTHR40788">
    <property type="entry name" value="CLR5 DOMAIN-CONTAINING PROTEIN-RELATED"/>
    <property type="match status" value="1"/>
</dbReference>
<evidence type="ECO:0000313" key="3">
    <source>
        <dbReference type="Proteomes" id="UP000308652"/>
    </source>
</evidence>
<dbReference type="GO" id="GO:0003729">
    <property type="term" value="F:mRNA binding"/>
    <property type="evidence" value="ECO:0007669"/>
    <property type="project" value="InterPro"/>
</dbReference>
<dbReference type="AlphaFoldDB" id="A0A5C3MI29"/>
<dbReference type="PANTHER" id="PTHR40788:SF1">
    <property type="entry name" value="IPA PROTEIN"/>
    <property type="match status" value="1"/>
</dbReference>
<feature type="compositionally biased region" description="Basic and acidic residues" evidence="1">
    <location>
        <begin position="812"/>
        <end position="830"/>
    </location>
</feature>
<dbReference type="STRING" id="68775.A0A5C3MI29"/>
<feature type="compositionally biased region" description="Pro residues" evidence="1">
    <location>
        <begin position="1"/>
        <end position="13"/>
    </location>
</feature>
<protein>
    <submittedName>
        <fullName evidence="2">Uncharacterized protein</fullName>
    </submittedName>
</protein>
<feature type="compositionally biased region" description="Basic and acidic residues" evidence="1">
    <location>
        <begin position="37"/>
        <end position="47"/>
    </location>
</feature>
<feature type="region of interest" description="Disordered" evidence="1">
    <location>
        <begin position="804"/>
        <end position="830"/>
    </location>
</feature>
<organism evidence="2 3">
    <name type="scientific">Crucibulum laeve</name>
    <dbReference type="NCBI Taxonomy" id="68775"/>
    <lineage>
        <taxon>Eukaryota</taxon>
        <taxon>Fungi</taxon>
        <taxon>Dikarya</taxon>
        <taxon>Basidiomycota</taxon>
        <taxon>Agaricomycotina</taxon>
        <taxon>Agaricomycetes</taxon>
        <taxon>Agaricomycetidae</taxon>
        <taxon>Agaricales</taxon>
        <taxon>Agaricineae</taxon>
        <taxon>Nidulariaceae</taxon>
        <taxon>Crucibulum</taxon>
    </lineage>
</organism>
<gene>
    <name evidence="2" type="ORF">BDQ12DRAFT_672818</name>
</gene>
<feature type="compositionally biased region" description="Low complexity" evidence="1">
    <location>
        <begin position="646"/>
        <end position="660"/>
    </location>
</feature>
<feature type="compositionally biased region" description="Basic residues" evidence="1">
    <location>
        <begin position="613"/>
        <end position="627"/>
    </location>
</feature>
<dbReference type="OrthoDB" id="2922289at2759"/>
<keyword evidence="3" id="KW-1185">Reference proteome</keyword>
<evidence type="ECO:0000256" key="1">
    <source>
        <dbReference type="SAM" id="MobiDB-lite"/>
    </source>
</evidence>
<feature type="region of interest" description="Disordered" evidence="1">
    <location>
        <begin position="707"/>
        <end position="735"/>
    </location>
</feature>